<accession>A0AAW2JU72</accession>
<dbReference type="AlphaFoldDB" id="A0AAW2JU72"/>
<gene>
    <name evidence="2" type="ORF">Sradi_6817900</name>
</gene>
<feature type="region of interest" description="Disordered" evidence="1">
    <location>
        <begin position="88"/>
        <end position="109"/>
    </location>
</feature>
<evidence type="ECO:0000313" key="2">
    <source>
        <dbReference type="EMBL" id="KAL0297658.1"/>
    </source>
</evidence>
<organism evidence="2">
    <name type="scientific">Sesamum radiatum</name>
    <name type="common">Black benniseed</name>
    <dbReference type="NCBI Taxonomy" id="300843"/>
    <lineage>
        <taxon>Eukaryota</taxon>
        <taxon>Viridiplantae</taxon>
        <taxon>Streptophyta</taxon>
        <taxon>Embryophyta</taxon>
        <taxon>Tracheophyta</taxon>
        <taxon>Spermatophyta</taxon>
        <taxon>Magnoliopsida</taxon>
        <taxon>eudicotyledons</taxon>
        <taxon>Gunneridae</taxon>
        <taxon>Pentapetalae</taxon>
        <taxon>asterids</taxon>
        <taxon>lamiids</taxon>
        <taxon>Lamiales</taxon>
        <taxon>Pedaliaceae</taxon>
        <taxon>Sesamum</taxon>
    </lineage>
</organism>
<feature type="compositionally biased region" description="Polar residues" evidence="1">
    <location>
        <begin position="100"/>
        <end position="109"/>
    </location>
</feature>
<reference evidence="2" key="1">
    <citation type="submission" date="2020-06" db="EMBL/GenBank/DDBJ databases">
        <authorList>
            <person name="Li T."/>
            <person name="Hu X."/>
            <person name="Zhang T."/>
            <person name="Song X."/>
            <person name="Zhang H."/>
            <person name="Dai N."/>
            <person name="Sheng W."/>
            <person name="Hou X."/>
            <person name="Wei L."/>
        </authorList>
    </citation>
    <scope>NUCLEOTIDE SEQUENCE</scope>
    <source>
        <strain evidence="2">G02</strain>
        <tissue evidence="2">Leaf</tissue>
    </source>
</reference>
<proteinExistence type="predicted"/>
<reference evidence="2" key="2">
    <citation type="journal article" date="2024" name="Plant">
        <title>Genomic evolution and insights into agronomic trait innovations of Sesamum species.</title>
        <authorList>
            <person name="Miao H."/>
            <person name="Wang L."/>
            <person name="Qu L."/>
            <person name="Liu H."/>
            <person name="Sun Y."/>
            <person name="Le M."/>
            <person name="Wang Q."/>
            <person name="Wei S."/>
            <person name="Zheng Y."/>
            <person name="Lin W."/>
            <person name="Duan Y."/>
            <person name="Cao H."/>
            <person name="Xiong S."/>
            <person name="Wang X."/>
            <person name="Wei L."/>
            <person name="Li C."/>
            <person name="Ma Q."/>
            <person name="Ju M."/>
            <person name="Zhao R."/>
            <person name="Li G."/>
            <person name="Mu C."/>
            <person name="Tian Q."/>
            <person name="Mei H."/>
            <person name="Zhang T."/>
            <person name="Gao T."/>
            <person name="Zhang H."/>
        </authorList>
    </citation>
    <scope>NUCLEOTIDE SEQUENCE</scope>
    <source>
        <strain evidence="2">G02</strain>
    </source>
</reference>
<dbReference type="EMBL" id="JACGWJ010000032">
    <property type="protein sequence ID" value="KAL0297658.1"/>
    <property type="molecule type" value="Genomic_DNA"/>
</dbReference>
<sequence>MGDVLLQWLARLEYLQKGLQDVQYQVMAAPTEERTGIPFSEGVMGDELPINCHTLAVAEYDGTTDPQKHLSRLKNAPCCTDTLTALSAKSSSPHLHGRRSNGSTSYPQL</sequence>
<name>A0AAW2JU72_SESRA</name>
<comment type="caution">
    <text evidence="2">The sequence shown here is derived from an EMBL/GenBank/DDBJ whole genome shotgun (WGS) entry which is preliminary data.</text>
</comment>
<evidence type="ECO:0000256" key="1">
    <source>
        <dbReference type="SAM" id="MobiDB-lite"/>
    </source>
</evidence>
<protein>
    <submittedName>
        <fullName evidence="2">Uncharacterized protein</fullName>
    </submittedName>
</protein>